<dbReference type="Gene3D" id="1.10.10.10">
    <property type="entry name" value="Winged helix-like DNA-binding domain superfamily/Winged helix DNA-binding domain"/>
    <property type="match status" value="1"/>
</dbReference>
<feature type="compositionally biased region" description="Basic and acidic residues" evidence="1">
    <location>
        <begin position="205"/>
        <end position="217"/>
    </location>
</feature>
<evidence type="ECO:0000256" key="1">
    <source>
        <dbReference type="SAM" id="MobiDB-lite"/>
    </source>
</evidence>
<sequence length="217" mass="24673">MAKDKTPADAPTLRPTSWAVLGLLSFGSELSGYDLKKWADWSLRFFYWAPSYSQIYSELRNLEAHGFATSRVVSTNDVKSKRLYAITPAGTDAVATWANESPVEPAVLKHGVMLRMWLGHLADPDKLQSVLTEHRDQSEKMRIRAIADAEGASEEAGWAYPELVLRWSEMYYESERDRANWMLENISRLGSDKSSAGKARRKKPEPRTPDELRKHED</sequence>
<accession>A0A652YUK5</accession>
<gene>
    <name evidence="3" type="ORF">FNL38_102894</name>
</gene>
<name>A0A652YUK5_NOCGL</name>
<evidence type="ECO:0000313" key="3">
    <source>
        <dbReference type="EMBL" id="TYQ06750.1"/>
    </source>
</evidence>
<dbReference type="PANTHER" id="PTHR43252:SF6">
    <property type="entry name" value="NEGATIVE TRANSCRIPTION REGULATOR PADR"/>
    <property type="match status" value="1"/>
</dbReference>
<proteinExistence type="predicted"/>
<reference evidence="3" key="1">
    <citation type="submission" date="2019-07" db="EMBL/GenBank/DDBJ databases">
        <title>Genomic Encyclopedia of Type Strains, Phase IV (KMG-IV): sequencing the most valuable type-strain genomes for metagenomic binning, comparative biology and taxonomic classification.</title>
        <authorList>
            <person name="Goeker M."/>
        </authorList>
    </citation>
    <scope>NUCLEOTIDE SEQUENCE</scope>
    <source>
        <strain evidence="3">DSM 44596</strain>
    </source>
</reference>
<dbReference type="AlphaFoldDB" id="A0A652YUK5"/>
<dbReference type="Pfam" id="PF03551">
    <property type="entry name" value="PadR"/>
    <property type="match status" value="1"/>
</dbReference>
<feature type="domain" description="Transcription regulator PadR N-terminal" evidence="2">
    <location>
        <begin position="20"/>
        <end position="94"/>
    </location>
</feature>
<organism evidence="3">
    <name type="scientific">Nocardia globerula</name>
    <dbReference type="NCBI Taxonomy" id="1818"/>
    <lineage>
        <taxon>Bacteria</taxon>
        <taxon>Bacillati</taxon>
        <taxon>Actinomycetota</taxon>
        <taxon>Actinomycetes</taxon>
        <taxon>Mycobacteriales</taxon>
        <taxon>Nocardiaceae</taxon>
        <taxon>Nocardia</taxon>
    </lineage>
</organism>
<dbReference type="SUPFAM" id="SSF46785">
    <property type="entry name" value="Winged helix' DNA-binding domain"/>
    <property type="match status" value="1"/>
</dbReference>
<dbReference type="InterPro" id="IPR036390">
    <property type="entry name" value="WH_DNA-bd_sf"/>
</dbReference>
<dbReference type="PANTHER" id="PTHR43252">
    <property type="entry name" value="TRANSCRIPTIONAL REGULATOR YQJI"/>
    <property type="match status" value="1"/>
</dbReference>
<comment type="caution">
    <text evidence="3">The sequence shown here is derived from an EMBL/GenBank/DDBJ whole genome shotgun (WGS) entry which is preliminary data.</text>
</comment>
<dbReference type="InterPro" id="IPR036388">
    <property type="entry name" value="WH-like_DNA-bd_sf"/>
</dbReference>
<evidence type="ECO:0000259" key="2">
    <source>
        <dbReference type="Pfam" id="PF03551"/>
    </source>
</evidence>
<dbReference type="InterPro" id="IPR005149">
    <property type="entry name" value="Tscrpt_reg_PadR_N"/>
</dbReference>
<feature type="region of interest" description="Disordered" evidence="1">
    <location>
        <begin position="191"/>
        <end position="217"/>
    </location>
</feature>
<protein>
    <submittedName>
        <fullName evidence="3">PadR family transcriptional regulator</fullName>
    </submittedName>
</protein>
<dbReference type="EMBL" id="VNIQ01000002">
    <property type="protein sequence ID" value="TYQ06750.1"/>
    <property type="molecule type" value="Genomic_DNA"/>
</dbReference>